<sequence>MQTIEAFLARADAYKRAAGVDHDSTVSHRVFGDCKKLSALRGGADITLRRFNEAMRWFDENWPATDGSSAPFQNSSTDARHDDASKGNIP</sequence>
<keyword evidence="3" id="KW-1185">Reference proteome</keyword>
<proteinExistence type="predicted"/>
<name>A0ABW5ADB7_9RHOB</name>
<comment type="caution">
    <text evidence="2">The sequence shown here is derived from an EMBL/GenBank/DDBJ whole genome shotgun (WGS) entry which is preliminary data.</text>
</comment>
<protein>
    <submittedName>
        <fullName evidence="2">Uncharacterized protein</fullName>
    </submittedName>
</protein>
<feature type="compositionally biased region" description="Basic and acidic residues" evidence="1">
    <location>
        <begin position="78"/>
        <end position="90"/>
    </location>
</feature>
<evidence type="ECO:0000256" key="1">
    <source>
        <dbReference type="SAM" id="MobiDB-lite"/>
    </source>
</evidence>
<gene>
    <name evidence="2" type="ORF">ACFSM0_16265</name>
</gene>
<evidence type="ECO:0000313" key="3">
    <source>
        <dbReference type="Proteomes" id="UP001597413"/>
    </source>
</evidence>
<dbReference type="Proteomes" id="UP001597413">
    <property type="component" value="Unassembled WGS sequence"/>
</dbReference>
<accession>A0ABW5ADB7</accession>
<feature type="compositionally biased region" description="Polar residues" evidence="1">
    <location>
        <begin position="66"/>
        <end position="77"/>
    </location>
</feature>
<evidence type="ECO:0000313" key="2">
    <source>
        <dbReference type="EMBL" id="MFD2175649.1"/>
    </source>
</evidence>
<dbReference type="EMBL" id="JBHUIX010000017">
    <property type="protein sequence ID" value="MFD2175649.1"/>
    <property type="molecule type" value="Genomic_DNA"/>
</dbReference>
<organism evidence="2 3">
    <name type="scientific">Rhodobacter lacus</name>
    <dbReference type="NCBI Taxonomy" id="1641972"/>
    <lineage>
        <taxon>Bacteria</taxon>
        <taxon>Pseudomonadati</taxon>
        <taxon>Pseudomonadota</taxon>
        <taxon>Alphaproteobacteria</taxon>
        <taxon>Rhodobacterales</taxon>
        <taxon>Rhodobacter group</taxon>
        <taxon>Rhodobacter</taxon>
    </lineage>
</organism>
<feature type="region of interest" description="Disordered" evidence="1">
    <location>
        <begin position="64"/>
        <end position="90"/>
    </location>
</feature>
<reference evidence="3" key="1">
    <citation type="journal article" date="2019" name="Int. J. Syst. Evol. Microbiol.">
        <title>The Global Catalogue of Microorganisms (GCM) 10K type strain sequencing project: providing services to taxonomists for standard genome sequencing and annotation.</title>
        <authorList>
            <consortium name="The Broad Institute Genomics Platform"/>
            <consortium name="The Broad Institute Genome Sequencing Center for Infectious Disease"/>
            <person name="Wu L."/>
            <person name="Ma J."/>
        </authorList>
    </citation>
    <scope>NUCLEOTIDE SEQUENCE [LARGE SCALE GENOMIC DNA]</scope>
    <source>
        <strain evidence="3">CCUG 55131</strain>
    </source>
</reference>